<accession>A0AAX3FND2</accession>
<dbReference type="AlphaFoldDB" id="A0AAX3FND2"/>
<dbReference type="Proteomes" id="UP000277437">
    <property type="component" value="Chromosome"/>
</dbReference>
<proteinExistence type="predicted"/>
<gene>
    <name evidence="1" type="ORF">NCTC7357_00507</name>
</gene>
<dbReference type="InterPro" id="IPR021500">
    <property type="entry name" value="DUF3156"/>
</dbReference>
<organism evidence="1 2">
    <name type="scientific">Pseudomonas chlororaphis</name>
    <dbReference type="NCBI Taxonomy" id="587753"/>
    <lineage>
        <taxon>Bacteria</taxon>
        <taxon>Pseudomonadati</taxon>
        <taxon>Pseudomonadota</taxon>
        <taxon>Gammaproteobacteria</taxon>
        <taxon>Pseudomonadales</taxon>
        <taxon>Pseudomonadaceae</taxon>
        <taxon>Pseudomonas</taxon>
    </lineage>
</organism>
<dbReference type="EMBL" id="LR134334">
    <property type="protein sequence ID" value="VEF72273.1"/>
    <property type="molecule type" value="Genomic_DNA"/>
</dbReference>
<evidence type="ECO:0000313" key="1">
    <source>
        <dbReference type="EMBL" id="VEF72273.1"/>
    </source>
</evidence>
<dbReference type="Pfam" id="PF11354">
    <property type="entry name" value="DUF3156"/>
    <property type="match status" value="1"/>
</dbReference>
<protein>
    <submittedName>
        <fullName evidence="1">Protein of uncharacterized function (DUF3156)</fullName>
    </submittedName>
</protein>
<reference evidence="1 2" key="1">
    <citation type="submission" date="2018-12" db="EMBL/GenBank/DDBJ databases">
        <authorList>
            <consortium name="Pathogen Informatics"/>
        </authorList>
    </citation>
    <scope>NUCLEOTIDE SEQUENCE [LARGE SCALE GENOMIC DNA]</scope>
    <source>
        <strain evidence="1 2">NCTC7357</strain>
    </source>
</reference>
<name>A0AAX3FND2_9PSED</name>
<dbReference type="RefSeq" id="WP_219736261.1">
    <property type="nucleotide sequence ID" value="NZ_CP118137.1"/>
</dbReference>
<sequence>MNSTSWRQNLSEFWRRPPSGYRPGVTLNQLRRDLSGLDCAAQAPGLTRFTWAEEGLDFEVQELPQAQFLMHLVVCEFRLRVPGSPGPQVRIDIRHTGAIRRQGVAADLKQGAKQEWAGLLQQLHSDPQLLAALLPLDFKRLQLQRDEQGWLVRLEHFGASEVVNRLPGFRRYIRLSAEQRKALLAAFKRLHSLLSDH</sequence>
<evidence type="ECO:0000313" key="2">
    <source>
        <dbReference type="Proteomes" id="UP000277437"/>
    </source>
</evidence>